<dbReference type="RefSeq" id="WP_127953205.1">
    <property type="nucleotide sequence ID" value="NZ_RKLO01000003.1"/>
</dbReference>
<dbReference type="PANTHER" id="PTHR40257:SF1">
    <property type="entry name" value="DUF1330 DOMAIN-CONTAINING PROTEIN"/>
    <property type="match status" value="1"/>
</dbReference>
<dbReference type="SUPFAM" id="SSF54909">
    <property type="entry name" value="Dimeric alpha+beta barrel"/>
    <property type="match status" value="1"/>
</dbReference>
<protein>
    <submittedName>
        <fullName evidence="1">DUF1330 domain-containing protein</fullName>
    </submittedName>
</protein>
<reference evidence="1 2" key="1">
    <citation type="submission" date="2018-11" db="EMBL/GenBank/DDBJ databases">
        <title>Rhodococcus spongicola sp. nov. and Rhodococcus xishaensis sp. nov. from marine sponges.</title>
        <authorList>
            <person name="Li L."/>
            <person name="Lin H.W."/>
        </authorList>
    </citation>
    <scope>NUCLEOTIDE SEQUENCE [LARGE SCALE GENOMIC DNA]</scope>
    <source>
        <strain evidence="1 2">LHW51113</strain>
    </source>
</reference>
<dbReference type="EMBL" id="RKLO01000003">
    <property type="protein sequence ID" value="RVW02883.1"/>
    <property type="molecule type" value="Genomic_DNA"/>
</dbReference>
<dbReference type="Gene3D" id="3.30.70.100">
    <property type="match status" value="1"/>
</dbReference>
<proteinExistence type="predicted"/>
<evidence type="ECO:0000313" key="1">
    <source>
        <dbReference type="EMBL" id="RVW02883.1"/>
    </source>
</evidence>
<dbReference type="Proteomes" id="UP000283479">
    <property type="component" value="Unassembled WGS sequence"/>
</dbReference>
<comment type="caution">
    <text evidence="1">The sequence shown here is derived from an EMBL/GenBank/DDBJ whole genome shotgun (WGS) entry which is preliminary data.</text>
</comment>
<evidence type="ECO:0000313" key="2">
    <source>
        <dbReference type="Proteomes" id="UP000283479"/>
    </source>
</evidence>
<sequence length="135" mass="14759">MQVENAVYPSVERIGALSAVESGEPIVMLNLLRFRDKAVYSDGRSTTLTGREAYQIYATAMQKVVEENGGRFVFGGQIDSLVIGDVEDMWDFCGLVEYPSAADFVRIAMLPEVAEIGVHRTAGLAGQLLIRVAQM</sequence>
<organism evidence="1 2">
    <name type="scientific">Rhodococcus xishaensis</name>
    <dbReference type="NCBI Taxonomy" id="2487364"/>
    <lineage>
        <taxon>Bacteria</taxon>
        <taxon>Bacillati</taxon>
        <taxon>Actinomycetota</taxon>
        <taxon>Actinomycetes</taxon>
        <taxon>Mycobacteriales</taxon>
        <taxon>Nocardiaceae</taxon>
        <taxon>Rhodococcus</taxon>
    </lineage>
</organism>
<keyword evidence="2" id="KW-1185">Reference proteome</keyword>
<gene>
    <name evidence="1" type="ORF">EGT50_09105</name>
</gene>
<dbReference type="OrthoDB" id="3624550at2"/>
<dbReference type="PANTHER" id="PTHR40257">
    <property type="match status" value="1"/>
</dbReference>
<accession>A0A3S3AKL2</accession>
<dbReference type="AlphaFoldDB" id="A0A3S3AKL2"/>
<name>A0A3S3AKL2_9NOCA</name>
<dbReference type="InterPro" id="IPR011008">
    <property type="entry name" value="Dimeric_a/b-barrel"/>
</dbReference>